<dbReference type="EMBL" id="JBGBPQ010000005">
    <property type="protein sequence ID" value="KAL1524439.1"/>
    <property type="molecule type" value="Genomic_DNA"/>
</dbReference>
<proteinExistence type="predicted"/>
<dbReference type="Proteomes" id="UP001515480">
    <property type="component" value="Unassembled WGS sequence"/>
</dbReference>
<feature type="coiled-coil region" evidence="1">
    <location>
        <begin position="306"/>
        <end position="390"/>
    </location>
</feature>
<evidence type="ECO:0008006" key="5">
    <source>
        <dbReference type="Google" id="ProtNLM"/>
    </source>
</evidence>
<protein>
    <recommendedName>
        <fullName evidence="5">Centrosomal protein of 162 kDa</fullName>
    </recommendedName>
</protein>
<evidence type="ECO:0000313" key="4">
    <source>
        <dbReference type="Proteomes" id="UP001515480"/>
    </source>
</evidence>
<comment type="caution">
    <text evidence="3">The sequence shown here is derived from an EMBL/GenBank/DDBJ whole genome shotgun (WGS) entry which is preliminary data.</text>
</comment>
<gene>
    <name evidence="3" type="ORF">AB1Y20_019334</name>
</gene>
<feature type="compositionally biased region" description="Basic and acidic residues" evidence="2">
    <location>
        <begin position="216"/>
        <end position="232"/>
    </location>
</feature>
<feature type="compositionally biased region" description="Low complexity" evidence="2">
    <location>
        <begin position="1"/>
        <end position="12"/>
    </location>
</feature>
<feature type="region of interest" description="Disordered" evidence="2">
    <location>
        <begin position="1"/>
        <end position="114"/>
    </location>
</feature>
<keyword evidence="4" id="KW-1185">Reference proteome</keyword>
<reference evidence="3 4" key="1">
    <citation type="journal article" date="2024" name="Science">
        <title>Giant polyketide synthase enzymes in the biosynthesis of giant marine polyether toxins.</title>
        <authorList>
            <person name="Fallon T.R."/>
            <person name="Shende V.V."/>
            <person name="Wierzbicki I.H."/>
            <person name="Pendleton A.L."/>
            <person name="Watervoot N.F."/>
            <person name="Auber R.P."/>
            <person name="Gonzalez D.J."/>
            <person name="Wisecaver J.H."/>
            <person name="Moore B.S."/>
        </authorList>
    </citation>
    <scope>NUCLEOTIDE SEQUENCE [LARGE SCALE GENOMIC DNA]</scope>
    <source>
        <strain evidence="3 4">12B1</strain>
    </source>
</reference>
<feature type="region of interest" description="Disordered" evidence="2">
    <location>
        <begin position="469"/>
        <end position="490"/>
    </location>
</feature>
<evidence type="ECO:0000313" key="3">
    <source>
        <dbReference type="EMBL" id="KAL1524439.1"/>
    </source>
</evidence>
<feature type="region of interest" description="Disordered" evidence="2">
    <location>
        <begin position="216"/>
        <end position="238"/>
    </location>
</feature>
<feature type="compositionally biased region" description="Basic and acidic residues" evidence="2">
    <location>
        <begin position="87"/>
        <end position="96"/>
    </location>
</feature>
<accession>A0AB34JVL0</accession>
<dbReference type="AlphaFoldDB" id="A0AB34JVL0"/>
<name>A0AB34JVL0_PRYPA</name>
<sequence>MSSSLASPRSVSRGLGPGGHASPRGGVFEPTPSPRQGSPRRDTPRGPSPVAARRGPGRPPLNPSSAMGGRSSTGRMMPSAQPISTKSPRDAEDMKSPKGGPSQPDEDTGPAGLTFMRTIVPEVHSLDQAQAAIRMLAAQADEARAEKAAIWEQARDDARAMSKVAKNIEGNQGVLSKVVATLEAQLASSRQEKEAIAEQLRSEKRTWERLHKDQERQMRELEKQRDAAKAEAAEASSIRKRAQEALEASRRTDSEVVRSLQAEKAAMARELKELKAGGAIGARGEAISELLSSVTSLQATLGGGSADDLGHQLRVAREARDEAEAKLDALRARMREQITALTEEKETALAELQVAKSGESLDLQRLRANLERAQTEIEEIRAASAQHKAELASERAAKDKLLVQARLDQAAAVSREREHAQQMSGKQVQLTALERELSALAGQLVAAQGELKQMREKAERDAAAALRERTAHLQAQQSLESDKSTLESQLQSAEQQRATLVEQVAQCAGDREFCYEVIRDLRNQLQLAKKNGDDEVRL</sequence>
<keyword evidence="1" id="KW-0175">Coiled coil</keyword>
<evidence type="ECO:0000256" key="1">
    <source>
        <dbReference type="SAM" id="Coils"/>
    </source>
</evidence>
<organism evidence="3 4">
    <name type="scientific">Prymnesium parvum</name>
    <name type="common">Toxic golden alga</name>
    <dbReference type="NCBI Taxonomy" id="97485"/>
    <lineage>
        <taxon>Eukaryota</taxon>
        <taxon>Haptista</taxon>
        <taxon>Haptophyta</taxon>
        <taxon>Prymnesiophyceae</taxon>
        <taxon>Prymnesiales</taxon>
        <taxon>Prymnesiaceae</taxon>
        <taxon>Prymnesium</taxon>
    </lineage>
</organism>
<evidence type="ECO:0000256" key="2">
    <source>
        <dbReference type="SAM" id="MobiDB-lite"/>
    </source>
</evidence>